<feature type="domain" description="HTH myb-type" evidence="5">
    <location>
        <begin position="17"/>
        <end position="47"/>
    </location>
</feature>
<dbReference type="CDD" id="cd00167">
    <property type="entry name" value="SANT"/>
    <property type="match status" value="1"/>
</dbReference>
<dbReference type="GO" id="GO:0003677">
    <property type="term" value="F:DNA binding"/>
    <property type="evidence" value="ECO:0007669"/>
    <property type="project" value="UniProtKB-KW"/>
</dbReference>
<dbReference type="InterPro" id="IPR017930">
    <property type="entry name" value="Myb_dom"/>
</dbReference>
<feature type="domain" description="Myb-like" evidence="4">
    <location>
        <begin position="20"/>
        <end position="43"/>
    </location>
</feature>
<keyword evidence="2" id="KW-0238">DNA-binding</keyword>
<comment type="caution">
    <text evidence="6">The sequence shown here is derived from an EMBL/GenBank/DDBJ whole genome shotgun (WGS) entry which is preliminary data.</text>
</comment>
<accession>A0ABD0REL0</accession>
<dbReference type="Pfam" id="PF00249">
    <property type="entry name" value="Myb_DNA-binding"/>
    <property type="match status" value="1"/>
</dbReference>
<evidence type="ECO:0000259" key="4">
    <source>
        <dbReference type="PROSITE" id="PS50090"/>
    </source>
</evidence>
<dbReference type="Proteomes" id="UP001529510">
    <property type="component" value="Unassembled WGS sequence"/>
</dbReference>
<name>A0ABD0REL0_CIRMR</name>
<dbReference type="GO" id="GO:0005634">
    <property type="term" value="C:nucleus"/>
    <property type="evidence" value="ECO:0007669"/>
    <property type="project" value="UniProtKB-SubCell"/>
</dbReference>
<protein>
    <submittedName>
        <fullName evidence="6">Uncharacterized protein</fullName>
    </submittedName>
</protein>
<dbReference type="PROSITE" id="PS50090">
    <property type="entry name" value="MYB_LIKE"/>
    <property type="match status" value="1"/>
</dbReference>
<evidence type="ECO:0000259" key="5">
    <source>
        <dbReference type="PROSITE" id="PS51294"/>
    </source>
</evidence>
<dbReference type="EMBL" id="JAMKFB020000004">
    <property type="protein sequence ID" value="KAL0196261.1"/>
    <property type="molecule type" value="Genomic_DNA"/>
</dbReference>
<keyword evidence="3" id="KW-0539">Nucleus</keyword>
<evidence type="ECO:0000256" key="2">
    <source>
        <dbReference type="ARBA" id="ARBA00023125"/>
    </source>
</evidence>
<dbReference type="InterPro" id="IPR051651">
    <property type="entry name" value="DMTF1_DNA-bind_reg"/>
</dbReference>
<keyword evidence="7" id="KW-1185">Reference proteome</keyword>
<feature type="non-terminal residue" evidence="6">
    <location>
        <position position="1"/>
    </location>
</feature>
<evidence type="ECO:0000313" key="6">
    <source>
        <dbReference type="EMBL" id="KAL0196261.1"/>
    </source>
</evidence>
<dbReference type="InterPro" id="IPR009057">
    <property type="entry name" value="Homeodomain-like_sf"/>
</dbReference>
<proteinExistence type="predicted"/>
<dbReference type="InterPro" id="IPR001005">
    <property type="entry name" value="SANT/Myb"/>
</dbReference>
<evidence type="ECO:0000313" key="7">
    <source>
        <dbReference type="Proteomes" id="UP001529510"/>
    </source>
</evidence>
<organism evidence="6 7">
    <name type="scientific">Cirrhinus mrigala</name>
    <name type="common">Mrigala</name>
    <dbReference type="NCBI Taxonomy" id="683832"/>
    <lineage>
        <taxon>Eukaryota</taxon>
        <taxon>Metazoa</taxon>
        <taxon>Chordata</taxon>
        <taxon>Craniata</taxon>
        <taxon>Vertebrata</taxon>
        <taxon>Euteleostomi</taxon>
        <taxon>Actinopterygii</taxon>
        <taxon>Neopterygii</taxon>
        <taxon>Teleostei</taxon>
        <taxon>Ostariophysi</taxon>
        <taxon>Cypriniformes</taxon>
        <taxon>Cyprinidae</taxon>
        <taxon>Labeoninae</taxon>
        <taxon>Labeonini</taxon>
        <taxon>Cirrhinus</taxon>
    </lineage>
</organism>
<dbReference type="PANTHER" id="PTHR46380:SF2">
    <property type="entry name" value="CYCLIN-D-BINDING MYB-LIKE TRANSCRIPTION FACTOR 1"/>
    <property type="match status" value="1"/>
</dbReference>
<dbReference type="PANTHER" id="PTHR46380">
    <property type="entry name" value="CYCLIN-D-BINDING MYB-LIKE TRANSCRIPTION FACTOR 1"/>
    <property type="match status" value="1"/>
</dbReference>
<dbReference type="Gene3D" id="1.10.10.60">
    <property type="entry name" value="Homeodomain-like"/>
    <property type="match status" value="1"/>
</dbReference>
<sequence>VVHELTGTEAGDVVTQGVSWASVAELVGTRSEKQCRSKWLNYLNWKQSGGTEWTKDDDINLVRR</sequence>
<dbReference type="SUPFAM" id="SSF46689">
    <property type="entry name" value="Homeodomain-like"/>
    <property type="match status" value="1"/>
</dbReference>
<dbReference type="PROSITE" id="PS51294">
    <property type="entry name" value="HTH_MYB"/>
    <property type="match status" value="1"/>
</dbReference>
<reference evidence="6 7" key="1">
    <citation type="submission" date="2024-05" db="EMBL/GenBank/DDBJ databases">
        <title>Genome sequencing and assembly of Indian major carp, Cirrhinus mrigala (Hamilton, 1822).</title>
        <authorList>
            <person name="Mohindra V."/>
            <person name="Chowdhury L.M."/>
            <person name="Lal K."/>
            <person name="Jena J.K."/>
        </authorList>
    </citation>
    <scope>NUCLEOTIDE SEQUENCE [LARGE SCALE GENOMIC DNA]</scope>
    <source>
        <strain evidence="6">CM1030</strain>
        <tissue evidence="6">Blood</tissue>
    </source>
</reference>
<evidence type="ECO:0000256" key="3">
    <source>
        <dbReference type="ARBA" id="ARBA00023242"/>
    </source>
</evidence>
<dbReference type="AlphaFoldDB" id="A0ABD0REL0"/>
<comment type="subcellular location">
    <subcellularLocation>
        <location evidence="1">Nucleus</location>
    </subcellularLocation>
</comment>
<gene>
    <name evidence="6" type="ORF">M9458_009833</name>
</gene>
<evidence type="ECO:0000256" key="1">
    <source>
        <dbReference type="ARBA" id="ARBA00004123"/>
    </source>
</evidence>